<dbReference type="Proteomes" id="UP000027222">
    <property type="component" value="Unassembled WGS sequence"/>
</dbReference>
<evidence type="ECO:0000256" key="1">
    <source>
        <dbReference type="SAM" id="Phobius"/>
    </source>
</evidence>
<name>A0A067SGK2_GALM3</name>
<dbReference type="EMBL" id="KL142404">
    <property type="protein sequence ID" value="KDR69147.1"/>
    <property type="molecule type" value="Genomic_DNA"/>
</dbReference>
<proteinExistence type="predicted"/>
<sequence>MPLYLQYSKRRLPPRLLSDIFVQVLRAVLTSGSPACFLILDSSPTFKFDPNCCYIEPRHGWIPLGLNIKQLHSVLYSCYRVYRLVMISFSVLLIFLYSQVVVKCAERVGNLDVWFFWKDALLRAHIFAFILKCRSSSTGMLERAIDLQSDTRCSAIEPCL</sequence>
<protein>
    <submittedName>
        <fullName evidence="2">Uncharacterized protein</fullName>
    </submittedName>
</protein>
<keyword evidence="1" id="KW-0472">Membrane</keyword>
<evidence type="ECO:0000313" key="3">
    <source>
        <dbReference type="Proteomes" id="UP000027222"/>
    </source>
</evidence>
<organism evidence="2 3">
    <name type="scientific">Galerina marginata (strain CBS 339.88)</name>
    <dbReference type="NCBI Taxonomy" id="685588"/>
    <lineage>
        <taxon>Eukaryota</taxon>
        <taxon>Fungi</taxon>
        <taxon>Dikarya</taxon>
        <taxon>Basidiomycota</taxon>
        <taxon>Agaricomycotina</taxon>
        <taxon>Agaricomycetes</taxon>
        <taxon>Agaricomycetidae</taxon>
        <taxon>Agaricales</taxon>
        <taxon>Agaricineae</taxon>
        <taxon>Strophariaceae</taxon>
        <taxon>Galerina</taxon>
    </lineage>
</organism>
<feature type="transmembrane region" description="Helical" evidence="1">
    <location>
        <begin position="81"/>
        <end position="102"/>
    </location>
</feature>
<evidence type="ECO:0000313" key="2">
    <source>
        <dbReference type="EMBL" id="KDR69147.1"/>
    </source>
</evidence>
<keyword evidence="1" id="KW-0812">Transmembrane</keyword>
<keyword evidence="1" id="KW-1133">Transmembrane helix</keyword>
<accession>A0A067SGK2</accession>
<keyword evidence="3" id="KW-1185">Reference proteome</keyword>
<dbReference type="HOGENOM" id="CLU_1652270_0_0_1"/>
<dbReference type="AlphaFoldDB" id="A0A067SGK2"/>
<reference evidence="3" key="1">
    <citation type="journal article" date="2014" name="Proc. Natl. Acad. Sci. U.S.A.">
        <title>Extensive sampling of basidiomycete genomes demonstrates inadequacy of the white-rot/brown-rot paradigm for wood decay fungi.</title>
        <authorList>
            <person name="Riley R."/>
            <person name="Salamov A.A."/>
            <person name="Brown D.W."/>
            <person name="Nagy L.G."/>
            <person name="Floudas D."/>
            <person name="Held B.W."/>
            <person name="Levasseur A."/>
            <person name="Lombard V."/>
            <person name="Morin E."/>
            <person name="Otillar R."/>
            <person name="Lindquist E.A."/>
            <person name="Sun H."/>
            <person name="LaButti K.M."/>
            <person name="Schmutz J."/>
            <person name="Jabbour D."/>
            <person name="Luo H."/>
            <person name="Baker S.E."/>
            <person name="Pisabarro A.G."/>
            <person name="Walton J.D."/>
            <person name="Blanchette R.A."/>
            <person name="Henrissat B."/>
            <person name="Martin F."/>
            <person name="Cullen D."/>
            <person name="Hibbett D.S."/>
            <person name="Grigoriev I.V."/>
        </authorList>
    </citation>
    <scope>NUCLEOTIDE SEQUENCE [LARGE SCALE GENOMIC DNA]</scope>
    <source>
        <strain evidence="3">CBS 339.88</strain>
    </source>
</reference>
<gene>
    <name evidence="2" type="ORF">GALMADRAFT_935391</name>
</gene>